<evidence type="ECO:0000313" key="3">
    <source>
        <dbReference type="EMBL" id="KAG7364286.1"/>
    </source>
</evidence>
<protein>
    <submittedName>
        <fullName evidence="3">Dehydrogenase</fullName>
    </submittedName>
</protein>
<dbReference type="PANTHER" id="PTHR43639">
    <property type="entry name" value="OXIDOREDUCTASE, SHORT-CHAIN DEHYDROGENASE/REDUCTASE FAMILY (AFU_ORTHOLOGUE AFUA_5G02870)"/>
    <property type="match status" value="1"/>
</dbReference>
<dbReference type="Proteomes" id="UP000693970">
    <property type="component" value="Unassembled WGS sequence"/>
</dbReference>
<comment type="similarity">
    <text evidence="1">Belongs to the short-chain dehydrogenases/reductases (SDR) family.</text>
</comment>
<accession>A0A9K3PYL6</accession>
<dbReference type="CDD" id="cd05233">
    <property type="entry name" value="SDR_c"/>
    <property type="match status" value="1"/>
</dbReference>
<evidence type="ECO:0000313" key="4">
    <source>
        <dbReference type="Proteomes" id="UP000693970"/>
    </source>
</evidence>
<dbReference type="PANTHER" id="PTHR43639:SF1">
    <property type="entry name" value="SHORT-CHAIN DEHYDROGENASE_REDUCTASE FAMILY PROTEIN"/>
    <property type="match status" value="1"/>
</dbReference>
<keyword evidence="4" id="KW-1185">Reference proteome</keyword>
<dbReference type="OrthoDB" id="836at2759"/>
<dbReference type="GO" id="GO:0016491">
    <property type="term" value="F:oxidoreductase activity"/>
    <property type="evidence" value="ECO:0007669"/>
    <property type="project" value="UniProtKB-KW"/>
</dbReference>
<reference evidence="3" key="2">
    <citation type="submission" date="2021-04" db="EMBL/GenBank/DDBJ databases">
        <authorList>
            <person name="Podell S."/>
        </authorList>
    </citation>
    <scope>NUCLEOTIDE SEQUENCE</scope>
    <source>
        <strain evidence="3">Hildebrandi</strain>
    </source>
</reference>
<sequence length="318" mass="34890">MLCFLQIAFGTVQAIHQQADSQQRPLAIITGGTRGIGFGIASVLAGQGYDLILTYNTNVDAAETSKFRLLDSHPTCHIECVGGDMTLVSTRDKIFACLDTKFKDNIDDASSSPLQVLVHNAGQYIGITSQNSDGLNDGALAFGDGSLIRKNEDGVERPDFSSIQYYQRLYGEAWIDLCERCLQRMNSRHGGSIVGISSPGVHPSLYRPDRFYSAPGCGKTIMEYSMRIFAKVAAERNINVNIVVPGIVQTDAWDSMEKYRQDGETTEVMLKRLVEYLVPLKRVQQPTDIGEVIAFLCSPSGRFITGLTLPADGGQHIR</sequence>
<dbReference type="Pfam" id="PF13561">
    <property type="entry name" value="adh_short_C2"/>
    <property type="match status" value="1"/>
</dbReference>
<gene>
    <name evidence="3" type="ORF">IV203_037488</name>
</gene>
<dbReference type="InterPro" id="IPR002347">
    <property type="entry name" value="SDR_fam"/>
</dbReference>
<dbReference type="AlphaFoldDB" id="A0A9K3PYL6"/>
<evidence type="ECO:0000256" key="1">
    <source>
        <dbReference type="ARBA" id="ARBA00006484"/>
    </source>
</evidence>
<reference evidence="3" key="1">
    <citation type="journal article" date="2021" name="Sci. Rep.">
        <title>Diploid genomic architecture of Nitzschia inconspicua, an elite biomass production diatom.</title>
        <authorList>
            <person name="Oliver A."/>
            <person name="Podell S."/>
            <person name="Pinowska A."/>
            <person name="Traller J.C."/>
            <person name="Smith S.R."/>
            <person name="McClure R."/>
            <person name="Beliaev A."/>
            <person name="Bohutskyi P."/>
            <person name="Hill E.A."/>
            <person name="Rabines A."/>
            <person name="Zheng H."/>
            <person name="Allen L.Z."/>
            <person name="Kuo A."/>
            <person name="Grigoriev I.V."/>
            <person name="Allen A.E."/>
            <person name="Hazlebeck D."/>
            <person name="Allen E.E."/>
        </authorList>
    </citation>
    <scope>NUCLEOTIDE SEQUENCE</scope>
    <source>
        <strain evidence="3">Hildebrandi</strain>
    </source>
</reference>
<proteinExistence type="inferred from homology"/>
<evidence type="ECO:0000256" key="2">
    <source>
        <dbReference type="ARBA" id="ARBA00023002"/>
    </source>
</evidence>
<organism evidence="3 4">
    <name type="scientific">Nitzschia inconspicua</name>
    <dbReference type="NCBI Taxonomy" id="303405"/>
    <lineage>
        <taxon>Eukaryota</taxon>
        <taxon>Sar</taxon>
        <taxon>Stramenopiles</taxon>
        <taxon>Ochrophyta</taxon>
        <taxon>Bacillariophyta</taxon>
        <taxon>Bacillariophyceae</taxon>
        <taxon>Bacillariophycidae</taxon>
        <taxon>Bacillariales</taxon>
        <taxon>Bacillariaceae</taxon>
        <taxon>Nitzschia</taxon>
    </lineage>
</organism>
<dbReference type="Pfam" id="PF00106">
    <property type="entry name" value="adh_short"/>
    <property type="match status" value="1"/>
</dbReference>
<comment type="caution">
    <text evidence="3">The sequence shown here is derived from an EMBL/GenBank/DDBJ whole genome shotgun (WGS) entry which is preliminary data.</text>
</comment>
<dbReference type="EMBL" id="JAGRRH010000009">
    <property type="protein sequence ID" value="KAG7364286.1"/>
    <property type="molecule type" value="Genomic_DNA"/>
</dbReference>
<name>A0A9K3PYL6_9STRA</name>
<keyword evidence="2" id="KW-0560">Oxidoreductase</keyword>